<dbReference type="GeneID" id="101350408"/>
<keyword evidence="3" id="KW-1185">Reference proteome</keyword>
<feature type="transmembrane region" description="Helical" evidence="2">
    <location>
        <begin position="34"/>
        <end position="53"/>
    </location>
</feature>
<protein>
    <submittedName>
        <fullName evidence="4">Serine-rich single-pass membrane protein 1</fullName>
    </submittedName>
</protein>
<sequence>MGDLFSLFWEMDPPPKPLTIPNQDYECRKDDSCVVIGSFLLWYFAIISILMFFSRTSVWISEKNKKDGDSGTSASVSKASKDASYKQHSKDDIWDSLQTVKKPKHIQLTPVTDSEVALINAYLERRRARRHLQFNQRNQIQHDSDTTDYDSEESNSGLSSWKESASEHQPSPASIKRRKIAQRQKNLGGYQIRERPCLHCKAMRTNEWLTRHFLQNTSLATPKKGDIQEENSIPDVNTKFSKF</sequence>
<evidence type="ECO:0000256" key="1">
    <source>
        <dbReference type="SAM" id="MobiDB-lite"/>
    </source>
</evidence>
<feature type="compositionally biased region" description="Polar residues" evidence="1">
    <location>
        <begin position="157"/>
        <end position="172"/>
    </location>
</feature>
<dbReference type="PANTHER" id="PTHR31822:SF1">
    <property type="entry name" value="SERINE-RICH SINGLE-PASS MEMBRANE PROTEIN 1"/>
    <property type="match status" value="1"/>
</dbReference>
<feature type="region of interest" description="Disordered" evidence="1">
    <location>
        <begin position="134"/>
        <end position="179"/>
    </location>
</feature>
<dbReference type="CTD" id="136263"/>
<keyword evidence="2" id="KW-0812">Transmembrane</keyword>
<keyword evidence="2" id="KW-0472">Membrane</keyword>
<name>A0A2Y9DX49_TRIMA</name>
<accession>A0A2Y9DX49</accession>
<dbReference type="InterPro" id="IPR027955">
    <property type="entry name" value="DUF4636"/>
</dbReference>
<evidence type="ECO:0000256" key="2">
    <source>
        <dbReference type="SAM" id="Phobius"/>
    </source>
</evidence>
<feature type="region of interest" description="Disordered" evidence="1">
    <location>
        <begin position="63"/>
        <end position="83"/>
    </location>
</feature>
<evidence type="ECO:0000313" key="4">
    <source>
        <dbReference type="RefSeq" id="XP_004382728.1"/>
    </source>
</evidence>
<dbReference type="STRING" id="127582.A0A2Y9DX49"/>
<dbReference type="OrthoDB" id="9367609at2759"/>
<dbReference type="InParanoid" id="A0A2Y9DX49"/>
<reference evidence="4" key="1">
    <citation type="submission" date="2025-08" db="UniProtKB">
        <authorList>
            <consortium name="RefSeq"/>
        </authorList>
    </citation>
    <scope>IDENTIFICATION</scope>
</reference>
<proteinExistence type="predicted"/>
<dbReference type="PANTHER" id="PTHR31822">
    <property type="entry name" value="SERINE-RICH SINGLE-PASS MEMBRANE PROTEIN 1"/>
    <property type="match status" value="1"/>
</dbReference>
<organism evidence="3 4">
    <name type="scientific">Trichechus manatus latirostris</name>
    <name type="common">Florida manatee</name>
    <dbReference type="NCBI Taxonomy" id="127582"/>
    <lineage>
        <taxon>Eukaryota</taxon>
        <taxon>Metazoa</taxon>
        <taxon>Chordata</taxon>
        <taxon>Craniata</taxon>
        <taxon>Vertebrata</taxon>
        <taxon>Euteleostomi</taxon>
        <taxon>Mammalia</taxon>
        <taxon>Eutheria</taxon>
        <taxon>Afrotheria</taxon>
        <taxon>Sirenia</taxon>
        <taxon>Trichechidae</taxon>
        <taxon>Trichechus</taxon>
    </lineage>
</organism>
<dbReference type="Proteomes" id="UP000248480">
    <property type="component" value="Unplaced"/>
</dbReference>
<dbReference type="KEGG" id="tmu:101350408"/>
<dbReference type="AlphaFoldDB" id="A0A2Y9DX49"/>
<dbReference type="Pfam" id="PF15468">
    <property type="entry name" value="DUF4636"/>
    <property type="match status" value="1"/>
</dbReference>
<dbReference type="FunCoup" id="A0A2Y9DX49">
    <property type="interactions" value="40"/>
</dbReference>
<gene>
    <name evidence="4" type="primary">SSMEM1</name>
</gene>
<dbReference type="RefSeq" id="XP_004382728.1">
    <property type="nucleotide sequence ID" value="XM_004382671.1"/>
</dbReference>
<evidence type="ECO:0000313" key="3">
    <source>
        <dbReference type="Proteomes" id="UP000248480"/>
    </source>
</evidence>
<keyword evidence="2" id="KW-1133">Transmembrane helix</keyword>